<dbReference type="Gene3D" id="3.40.50.2000">
    <property type="entry name" value="Glycogen Phosphorylase B"/>
    <property type="match status" value="2"/>
</dbReference>
<dbReference type="SUPFAM" id="SSF53756">
    <property type="entry name" value="UDP-Glycosyltransferase/glycogen phosphorylase"/>
    <property type="match status" value="1"/>
</dbReference>
<reference evidence="3 4" key="1">
    <citation type="journal article" date="2017" name="Genome Announc.">
        <title>Complete Genome Sequences of Two Acetylene-Fermenting Pelobacter acetylenicus Strains.</title>
        <authorList>
            <person name="Sutton J.M."/>
            <person name="Baesman S.M."/>
            <person name="Fierst J.L."/>
            <person name="Poret-Peterson A.T."/>
            <person name="Oremland R.S."/>
            <person name="Dunlap D.S."/>
            <person name="Akob D.M."/>
        </authorList>
    </citation>
    <scope>NUCLEOTIDE SEQUENCE [LARGE SCALE GENOMIC DNA]</scope>
    <source>
        <strain evidence="3 4">DSM 3247</strain>
    </source>
</reference>
<dbReference type="OrthoDB" id="9772485at2"/>
<dbReference type="RefSeq" id="WP_072287174.1">
    <property type="nucleotide sequence ID" value="NZ_CP015455.1"/>
</dbReference>
<keyword evidence="4" id="KW-1185">Reference proteome</keyword>
<evidence type="ECO:0000313" key="4">
    <source>
        <dbReference type="Proteomes" id="UP000182264"/>
    </source>
</evidence>
<dbReference type="PANTHER" id="PTHR46660">
    <property type="match status" value="1"/>
</dbReference>
<feature type="domain" description="Glycosyl transferase family 1" evidence="1">
    <location>
        <begin position="151"/>
        <end position="309"/>
    </location>
</feature>
<protein>
    <recommendedName>
        <fullName evidence="5">Glycosyl transferase, group 1</fullName>
    </recommendedName>
</protein>
<proteinExistence type="predicted"/>
<evidence type="ECO:0000313" key="3">
    <source>
        <dbReference type="EMBL" id="APG25323.1"/>
    </source>
</evidence>
<evidence type="ECO:0000259" key="2">
    <source>
        <dbReference type="Pfam" id="PF13439"/>
    </source>
</evidence>
<name>A0A1L3GHA8_SYNAC</name>
<dbReference type="NCBIfam" id="NF038229">
    <property type="entry name" value="Glyco4_Geo_Pelo"/>
    <property type="match status" value="1"/>
</dbReference>
<dbReference type="Pfam" id="PF00534">
    <property type="entry name" value="Glycos_transf_1"/>
    <property type="match status" value="1"/>
</dbReference>
<dbReference type="InterPro" id="IPR052622">
    <property type="entry name" value="Glycosyltransferase_G1"/>
</dbReference>
<dbReference type="KEGG" id="pace:A6070_04080"/>
<dbReference type="InterPro" id="IPR001296">
    <property type="entry name" value="Glyco_trans_1"/>
</dbReference>
<dbReference type="InterPro" id="IPR028098">
    <property type="entry name" value="Glyco_trans_4-like_N"/>
</dbReference>
<sequence>MRILFLTPSQPHTTGNWVSALRQKKELENLGHCVRILEVTEDTAHLEAQANSFAPDIVNALHAYRSGVPWLTCPASQSIPLAVTLTGTDVHQGLDDPQQRPAILQVLARADAILTLCPATRQFLEHTYPALTSKLHHVPPAVDLGAEPFDLRKPWNIPDSAVLFLHPAGIRPVKGNLELLEMFDKVVDSQRCRLAFCGPVLDRDYASRFFSALQKRPWAVHVGEIPHTAMAAVMRQADVILNNSASEGFSNTLLEAGSLGIPILARNIPGNAAAFRPGLQGLVFDTAEQFIRQAIMLAQHPAMRQRFSQPLASSQSMQQEARQMASIFCALKVRRRATIVHPRMDTK</sequence>
<dbReference type="CDD" id="cd03801">
    <property type="entry name" value="GT4_PimA-like"/>
    <property type="match status" value="1"/>
</dbReference>
<dbReference type="PANTHER" id="PTHR46660:SF2">
    <property type="entry name" value="GLYCOSYLTRANSFERASE 1 DOMAIN-CONTAINING PROTEIN 1"/>
    <property type="match status" value="1"/>
</dbReference>
<organism evidence="3 4">
    <name type="scientific">Syntrophotalea acetylenica</name>
    <name type="common">Pelobacter acetylenicus</name>
    <dbReference type="NCBI Taxonomy" id="29542"/>
    <lineage>
        <taxon>Bacteria</taxon>
        <taxon>Pseudomonadati</taxon>
        <taxon>Thermodesulfobacteriota</taxon>
        <taxon>Desulfuromonadia</taxon>
        <taxon>Desulfuromonadales</taxon>
        <taxon>Syntrophotaleaceae</taxon>
        <taxon>Syntrophotalea</taxon>
    </lineage>
</organism>
<dbReference type="STRING" id="29542.A6070_04080"/>
<dbReference type="Pfam" id="PF13439">
    <property type="entry name" value="Glyco_transf_4"/>
    <property type="match status" value="1"/>
</dbReference>
<dbReference type="EMBL" id="CP015518">
    <property type="protein sequence ID" value="APG25323.1"/>
    <property type="molecule type" value="Genomic_DNA"/>
</dbReference>
<dbReference type="GO" id="GO:0016757">
    <property type="term" value="F:glycosyltransferase activity"/>
    <property type="evidence" value="ECO:0007669"/>
    <property type="project" value="InterPro"/>
</dbReference>
<evidence type="ECO:0008006" key="5">
    <source>
        <dbReference type="Google" id="ProtNLM"/>
    </source>
</evidence>
<evidence type="ECO:0000259" key="1">
    <source>
        <dbReference type="Pfam" id="PF00534"/>
    </source>
</evidence>
<gene>
    <name evidence="3" type="ORF">A7E75_10075</name>
</gene>
<dbReference type="AlphaFoldDB" id="A0A1L3GHA8"/>
<accession>A0A1L3GHA8</accession>
<dbReference type="Proteomes" id="UP000182264">
    <property type="component" value="Chromosome"/>
</dbReference>
<feature type="domain" description="Glycosyltransferase subfamily 4-like N-terminal" evidence="2">
    <location>
        <begin position="44"/>
        <end position="144"/>
    </location>
</feature>